<dbReference type="InterPro" id="IPR013083">
    <property type="entry name" value="Znf_RING/FYVE/PHD"/>
</dbReference>
<feature type="region of interest" description="Disordered" evidence="5">
    <location>
        <begin position="1"/>
        <end position="20"/>
    </location>
</feature>
<dbReference type="InterPro" id="IPR001841">
    <property type="entry name" value="Znf_RING"/>
</dbReference>
<sequence length="363" mass="39159">MAHSQHHDERNASDSSSSGANLIRHHEPVCVCAICLDPLTGAQLVSLLPCRHTFCRPCIEQWALHLASAGSNTQSSASTRRQPNSLVAPACATCPLCKSRFTEGVALTPSNRSYGVTVPPVKWRLPVAVTSGAPASVSAPVSSSTMPVGDDSDQARLAASTNPLDDPIWRMFPVGYRSRLAECRRHLLYHAWWTSGRPSASASPSASAGADVERPVRRPPGRAVACQTPAAAVDAWIERDLRAVYNAILLGAPQMLASGQLKSVTSYDPLLVRVAKDLIMSFTQATEQARSRKDKQLDRLVQVLQLPSSQVAEKLVLEATRFAQSGLSLVAYDAMASQEAGVPTLVDMAKRDYDQRSEFGYVD</sequence>
<reference evidence="7 8" key="1">
    <citation type="submission" date="2016-07" db="EMBL/GenBank/DDBJ databases">
        <title>Pervasive Adenine N6-methylation of Active Genes in Fungi.</title>
        <authorList>
            <consortium name="DOE Joint Genome Institute"/>
            <person name="Mondo S.J."/>
            <person name="Dannebaum R.O."/>
            <person name="Kuo R.C."/>
            <person name="Labutti K."/>
            <person name="Haridas S."/>
            <person name="Kuo A."/>
            <person name="Salamov A."/>
            <person name="Ahrendt S.R."/>
            <person name="Lipzen A."/>
            <person name="Sullivan W."/>
            <person name="Andreopoulos W.B."/>
            <person name="Clum A."/>
            <person name="Lindquist E."/>
            <person name="Daum C."/>
            <person name="Ramamoorthy G.K."/>
            <person name="Gryganskyi A."/>
            <person name="Culley D."/>
            <person name="Magnuson J.K."/>
            <person name="James T.Y."/>
            <person name="O'Malley M.A."/>
            <person name="Stajich J.E."/>
            <person name="Spatafora J.W."/>
            <person name="Visel A."/>
            <person name="Grigoriev I.V."/>
        </authorList>
    </citation>
    <scope>NUCLEOTIDE SEQUENCE [LARGE SCALE GENOMIC DNA]</scope>
    <source>
        <strain evidence="7 8">PL171</strain>
    </source>
</reference>
<evidence type="ECO:0000256" key="5">
    <source>
        <dbReference type="SAM" id="MobiDB-lite"/>
    </source>
</evidence>
<evidence type="ECO:0000313" key="7">
    <source>
        <dbReference type="EMBL" id="ORZ32189.1"/>
    </source>
</evidence>
<feature type="compositionally biased region" description="Low complexity" evidence="5">
    <location>
        <begin position="196"/>
        <end position="210"/>
    </location>
</feature>
<dbReference type="PANTHER" id="PTHR12109">
    <property type="entry name" value="RING FINGER PROTEIN 141-RELATED"/>
    <property type="match status" value="1"/>
</dbReference>
<dbReference type="Pfam" id="PF13445">
    <property type="entry name" value="zf-RING_UBOX"/>
    <property type="match status" value="1"/>
</dbReference>
<keyword evidence="8" id="KW-1185">Reference proteome</keyword>
<dbReference type="Proteomes" id="UP000193411">
    <property type="component" value="Unassembled WGS sequence"/>
</dbReference>
<proteinExistence type="predicted"/>
<organism evidence="7 8">
    <name type="scientific">Catenaria anguillulae PL171</name>
    <dbReference type="NCBI Taxonomy" id="765915"/>
    <lineage>
        <taxon>Eukaryota</taxon>
        <taxon>Fungi</taxon>
        <taxon>Fungi incertae sedis</taxon>
        <taxon>Blastocladiomycota</taxon>
        <taxon>Blastocladiomycetes</taxon>
        <taxon>Blastocladiales</taxon>
        <taxon>Catenariaceae</taxon>
        <taxon>Catenaria</taxon>
    </lineage>
</organism>
<dbReference type="PROSITE" id="PS00518">
    <property type="entry name" value="ZF_RING_1"/>
    <property type="match status" value="1"/>
</dbReference>
<feature type="region of interest" description="Disordered" evidence="5">
    <location>
        <begin position="196"/>
        <end position="223"/>
    </location>
</feature>
<feature type="domain" description="RING-type" evidence="6">
    <location>
        <begin position="32"/>
        <end position="98"/>
    </location>
</feature>
<dbReference type="AlphaFoldDB" id="A0A1Y2HC88"/>
<dbReference type="GO" id="GO:0008270">
    <property type="term" value="F:zinc ion binding"/>
    <property type="evidence" value="ECO:0007669"/>
    <property type="project" value="UniProtKB-KW"/>
</dbReference>
<dbReference type="Gene3D" id="3.30.40.10">
    <property type="entry name" value="Zinc/RING finger domain, C3HC4 (zinc finger)"/>
    <property type="match status" value="1"/>
</dbReference>
<evidence type="ECO:0000256" key="3">
    <source>
        <dbReference type="ARBA" id="ARBA00022833"/>
    </source>
</evidence>
<comment type="caution">
    <text evidence="7">The sequence shown here is derived from an EMBL/GenBank/DDBJ whole genome shotgun (WGS) entry which is preliminary data.</text>
</comment>
<name>A0A1Y2HC88_9FUNG</name>
<dbReference type="InterPro" id="IPR017907">
    <property type="entry name" value="Znf_RING_CS"/>
</dbReference>
<dbReference type="EMBL" id="MCFL01000050">
    <property type="protein sequence ID" value="ORZ32189.1"/>
    <property type="molecule type" value="Genomic_DNA"/>
</dbReference>
<keyword evidence="2 4" id="KW-0863">Zinc-finger</keyword>
<dbReference type="SMART" id="SM00184">
    <property type="entry name" value="RING"/>
    <property type="match status" value="1"/>
</dbReference>
<keyword evidence="1" id="KW-0479">Metal-binding</keyword>
<protein>
    <recommendedName>
        <fullName evidence="6">RING-type domain-containing protein</fullName>
    </recommendedName>
</protein>
<evidence type="ECO:0000256" key="4">
    <source>
        <dbReference type="PROSITE-ProRule" id="PRU00175"/>
    </source>
</evidence>
<evidence type="ECO:0000256" key="1">
    <source>
        <dbReference type="ARBA" id="ARBA00022723"/>
    </source>
</evidence>
<gene>
    <name evidence="7" type="ORF">BCR44DRAFT_265224</name>
</gene>
<evidence type="ECO:0000256" key="2">
    <source>
        <dbReference type="ARBA" id="ARBA00022771"/>
    </source>
</evidence>
<dbReference type="OrthoDB" id="21204at2759"/>
<dbReference type="InterPro" id="IPR027370">
    <property type="entry name" value="Znf-RING_euk"/>
</dbReference>
<dbReference type="InterPro" id="IPR047126">
    <property type="entry name" value="RNF141-like"/>
</dbReference>
<accession>A0A1Y2HC88</accession>
<evidence type="ECO:0000313" key="8">
    <source>
        <dbReference type="Proteomes" id="UP000193411"/>
    </source>
</evidence>
<feature type="compositionally biased region" description="Basic and acidic residues" evidence="5">
    <location>
        <begin position="1"/>
        <end position="12"/>
    </location>
</feature>
<dbReference type="SUPFAM" id="SSF57850">
    <property type="entry name" value="RING/U-box"/>
    <property type="match status" value="1"/>
</dbReference>
<evidence type="ECO:0000259" key="6">
    <source>
        <dbReference type="PROSITE" id="PS50089"/>
    </source>
</evidence>
<keyword evidence="3" id="KW-0862">Zinc</keyword>
<dbReference type="PROSITE" id="PS50089">
    <property type="entry name" value="ZF_RING_2"/>
    <property type="match status" value="1"/>
</dbReference>